<dbReference type="PANTHER" id="PTHR10887:SF365">
    <property type="entry name" value="HELICASE WITH ZINC FINGER DOMAIN-RELATED"/>
    <property type="match status" value="1"/>
</dbReference>
<dbReference type="InterPro" id="IPR041677">
    <property type="entry name" value="DNA2/NAM7_AAA_11"/>
</dbReference>
<dbReference type="Ensembl" id="ENSEBUT00000017434.1">
    <property type="protein sequence ID" value="ENSEBUP00000016859.1"/>
    <property type="gene ID" value="ENSEBUG00000010572.1"/>
</dbReference>
<feature type="domain" description="DNA2/NAM7 helicase-like C-terminal" evidence="3">
    <location>
        <begin position="288"/>
        <end position="492"/>
    </location>
</feature>
<dbReference type="InterPro" id="IPR027417">
    <property type="entry name" value="P-loop_NTPase"/>
</dbReference>
<dbReference type="Pfam" id="PF13086">
    <property type="entry name" value="AAA_11"/>
    <property type="match status" value="1"/>
</dbReference>
<keyword evidence="5" id="KW-1185">Reference proteome</keyword>
<dbReference type="InterPro" id="IPR009818">
    <property type="entry name" value="PAM2_motif"/>
</dbReference>
<evidence type="ECO:0000259" key="2">
    <source>
        <dbReference type="Pfam" id="PF13086"/>
    </source>
</evidence>
<reference evidence="4" key="2">
    <citation type="submission" date="2025-09" db="UniProtKB">
        <authorList>
            <consortium name="Ensembl"/>
        </authorList>
    </citation>
    <scope>IDENTIFICATION</scope>
</reference>
<dbReference type="FunFam" id="3.40.50.300:FF:000419">
    <property type="entry name" value="Probable helicase with zinc finger domain"/>
    <property type="match status" value="1"/>
</dbReference>
<evidence type="ECO:0000259" key="3">
    <source>
        <dbReference type="Pfam" id="PF13087"/>
    </source>
</evidence>
<reference evidence="4" key="1">
    <citation type="submission" date="2025-08" db="UniProtKB">
        <authorList>
            <consortium name="Ensembl"/>
        </authorList>
    </citation>
    <scope>IDENTIFICATION</scope>
</reference>
<dbReference type="GO" id="GO:0043186">
    <property type="term" value="C:P granule"/>
    <property type="evidence" value="ECO:0007669"/>
    <property type="project" value="TreeGrafter"/>
</dbReference>
<dbReference type="InterPro" id="IPR047187">
    <property type="entry name" value="SF1_C_Upf1"/>
</dbReference>
<dbReference type="GO" id="GO:0035194">
    <property type="term" value="P:regulatory ncRNA-mediated post-transcriptional gene silencing"/>
    <property type="evidence" value="ECO:0007669"/>
    <property type="project" value="TreeGrafter"/>
</dbReference>
<dbReference type="CDD" id="cd18808">
    <property type="entry name" value="SF1_C_Upf1"/>
    <property type="match status" value="1"/>
</dbReference>
<dbReference type="SUPFAM" id="SSF52540">
    <property type="entry name" value="P-loop containing nucleoside triphosphate hydrolases"/>
    <property type="match status" value="1"/>
</dbReference>
<dbReference type="Pfam" id="PF13087">
    <property type="entry name" value="AAA_12"/>
    <property type="match status" value="1"/>
</dbReference>
<dbReference type="InterPro" id="IPR041679">
    <property type="entry name" value="DNA2/NAM7-like_C"/>
</dbReference>
<feature type="region of interest" description="Disordered" evidence="1">
    <location>
        <begin position="703"/>
        <end position="723"/>
    </location>
</feature>
<dbReference type="GO" id="GO:0004386">
    <property type="term" value="F:helicase activity"/>
    <property type="evidence" value="ECO:0007669"/>
    <property type="project" value="InterPro"/>
</dbReference>
<proteinExistence type="predicted"/>
<feature type="compositionally biased region" description="Polar residues" evidence="1">
    <location>
        <begin position="1295"/>
        <end position="1306"/>
    </location>
</feature>
<feature type="domain" description="DNA2/NAM7 helicase helicase" evidence="2">
    <location>
        <begin position="209"/>
        <end position="280"/>
    </location>
</feature>
<dbReference type="PANTHER" id="PTHR10887">
    <property type="entry name" value="DNA2/NAM7 HELICASE FAMILY"/>
    <property type="match status" value="1"/>
</dbReference>
<dbReference type="GeneTree" id="ENSGT00940000156686"/>
<feature type="region of interest" description="Disordered" evidence="1">
    <location>
        <begin position="1244"/>
        <end position="1263"/>
    </location>
</feature>
<organism evidence="4 5">
    <name type="scientific">Eptatretus burgeri</name>
    <name type="common">Inshore hagfish</name>
    <dbReference type="NCBI Taxonomy" id="7764"/>
    <lineage>
        <taxon>Eukaryota</taxon>
        <taxon>Metazoa</taxon>
        <taxon>Chordata</taxon>
        <taxon>Craniata</taxon>
        <taxon>Vertebrata</taxon>
        <taxon>Cyclostomata</taxon>
        <taxon>Myxini</taxon>
        <taxon>Myxiniformes</taxon>
        <taxon>Myxinidae</taxon>
        <taxon>Eptatretinae</taxon>
        <taxon>Eptatretus</taxon>
    </lineage>
</organism>
<feature type="compositionally biased region" description="Low complexity" evidence="1">
    <location>
        <begin position="1307"/>
        <end position="1327"/>
    </location>
</feature>
<dbReference type="GO" id="GO:0005829">
    <property type="term" value="C:cytosol"/>
    <property type="evidence" value="ECO:0007669"/>
    <property type="project" value="TreeGrafter"/>
</dbReference>
<evidence type="ECO:0000313" key="4">
    <source>
        <dbReference type="Ensembl" id="ENSEBUP00000016859.1"/>
    </source>
</evidence>
<protein>
    <submittedName>
        <fullName evidence="4">Helicase with zinc finger</fullName>
    </submittedName>
</protein>
<dbReference type="Pfam" id="PF07145">
    <property type="entry name" value="PAM2"/>
    <property type="match status" value="1"/>
</dbReference>
<evidence type="ECO:0000256" key="1">
    <source>
        <dbReference type="SAM" id="MobiDB-lite"/>
    </source>
</evidence>
<dbReference type="Gene3D" id="3.40.50.300">
    <property type="entry name" value="P-loop containing nucleotide triphosphate hydrolases"/>
    <property type="match status" value="2"/>
</dbReference>
<sequence>MLTGTNGGAKYAQNGTLFGRFQLAHSLSEDTPPGRLLATSVDAVLVLPTHVVTPPGEVRFVYQALIEDKTKQHVFLRFSKQCCIELGLRADQKLQVELQFQLNRKPLCEMHAALDRLPDLSVLFPSIGACPSTSLAPLRVLICTHSNSAADLYIKDYFHPYVERGHEEARPLRIYYRHRWVKSVHPTVQLYCLLTPGRDAFLLPTGGDVREHRVIVATLSTSRCLCQLDLPTGFFSHIFIDEAAQALETEAITPLVLATADTRIVLAGDHMQLSPTVHSEFARKKGLHISLLERLYDLYPLAFPCRILLCENYRSHADIVSFTSEMFYDGHILSRGRQPPHGELQPLCFFAAHGQEEQDKNSITFYNDAEVSEVVERVEEIYRKWPAAWGEHGECSIGVVTPYADQVFRMRIALRKKRLHDVSVERVLNVQGKQFRVVLLSTVRTWRSYHTRAQRKEDGETESELELGFLSDPKLLNTAVTRAQSLLAVVGDPIALCSSGRCRKVWEHFLAACELRGSLYGTSLERVRSELRGLELKTYVLNPLAPEFVPRALRQPQPATQAHLLQPFAWSHRYPLLRPRCAVIGSPSQTKNCAQKTNQQGAVEGLEDFIRPGDNLNPLFSRKLPEPGIYPPQSLVPGSPLLHADRQAPYAPPNYPCNVLIPLPCPQVGWHGPVGLDSQVFSQQAAALAYQLTLLQTSQRNAQLQSQRSHVPPQQQAATRESPILPRYRASGQQPEEIEDSAVVGEGTNSLPSYAEAEMPYLTSLLSTCGKLEDEVADERTSHPVITAQPGLAHNIAVQNSGQQIPLPRAIPGLPASFVGPASGLHMPDTGLYQAQPTTWPQLLTTHSKEPPIGREAWEVEAHRQLASANAWPRSFQGTIRPQPDKPGLVAFPPSHNEMATSLAHRFIAFRSRPTHRNMVPGDQKSFLLRPHLLPFVQTHHDDLGASASTPAGSTSHDASLMFQPIIPDMPSFDDRTFSAFPAGFPTLVQPQCRRAAMHCNLPTQPLVPDGQAKPSLLSAVGQAPVRGPPAISRESPVSSEAGTAAPYRLFTSVPFRPSGGHDRGPWGAGVIPVRPNDGTQQIPLEHAGWPVHNTDMGCYPVSNAFRFRGQHLGSSSQTFHFHNPVATNVYPSTSSQYQTPAQCSPAQPLRYPAVNQASLAVGGASPTTVQEHTGNLFSSTDLDSWPLLARKSISGRVPSHNLSQPLRHDVNTHHQLPGPAHPPQTQGWQQSLGIPQLWEHLKADESGPGRPLYKRGLTQQPTQPYRPFDPCPEPLSSAVAAVVNQSPGRLHSTGHITSTSNPGAVSSSLHTCSSSPPSTSTTATLHSPWRSHGWDGEDLCQCCAHA</sequence>
<feature type="compositionally biased region" description="Polar residues" evidence="1">
    <location>
        <begin position="703"/>
        <end position="719"/>
    </location>
</feature>
<feature type="region of interest" description="Disordered" evidence="1">
    <location>
        <begin position="1291"/>
        <end position="1327"/>
    </location>
</feature>
<name>A0A8C4QMY7_EPTBU</name>
<accession>A0A8C4QMY7</accession>
<dbReference type="Proteomes" id="UP000694388">
    <property type="component" value="Unplaced"/>
</dbReference>
<evidence type="ECO:0000313" key="5">
    <source>
        <dbReference type="Proteomes" id="UP000694388"/>
    </source>
</evidence>
<dbReference type="InterPro" id="IPR045055">
    <property type="entry name" value="DNA2/NAM7-like"/>
</dbReference>